<gene>
    <name evidence="3" type="ORF">OIE82_11685</name>
</gene>
<accession>A0ABZ1Y5N7</accession>
<feature type="domain" description="DUF3152" evidence="2">
    <location>
        <begin position="411"/>
        <end position="593"/>
    </location>
</feature>
<organism evidence="3">
    <name type="scientific">Streptomyces althioticus</name>
    <dbReference type="NCBI Taxonomy" id="83380"/>
    <lineage>
        <taxon>Bacteria</taxon>
        <taxon>Bacillati</taxon>
        <taxon>Actinomycetota</taxon>
        <taxon>Actinomycetes</taxon>
        <taxon>Kitasatosporales</taxon>
        <taxon>Streptomycetaceae</taxon>
        <taxon>Streptomyces</taxon>
        <taxon>Streptomyces althioticus group</taxon>
    </lineage>
</organism>
<feature type="compositionally biased region" description="Basic and acidic residues" evidence="1">
    <location>
        <begin position="25"/>
        <end position="42"/>
    </location>
</feature>
<feature type="compositionally biased region" description="Low complexity" evidence="1">
    <location>
        <begin position="234"/>
        <end position="247"/>
    </location>
</feature>
<evidence type="ECO:0000259" key="2">
    <source>
        <dbReference type="Pfam" id="PF11350"/>
    </source>
</evidence>
<protein>
    <submittedName>
        <fullName evidence="3">DUF3152 domain-containing protein</fullName>
    </submittedName>
</protein>
<sequence>MGRHSRRGPAPKGDTADTTAADAARGVRDAPEARYDDRRGDGRGAALPRQQAQGTPPYGTPPHGTPVHGYGSPGRRPAPGVPPVPDGWQQGGTPARGVPRYGGQPQGAPRYGGQAPGGPGHGDGTPPRGVPQYGEGTPAHGFPRHGNAAPAQGPPRPGSGPPPQSAPRRGDGTPPHGVPRYGDGTPPHGVPRYGDGTPPHGVPRHADGTPRVRGGHPEQQEAGGGWGNPHGRTADGAGYGAPAAGQGVPLPRQRQAPVGGPRRDYVEAFDGSDDLFTPRRPVTHSPADPYAALTDWDGAPDTGVPSDTDTDAGTVDDDGQPTGVPAQTRGGKGRAFTGIAAAAVTTVLAVVVAGQVADEHDSPGVQSQSAGEQARDAREPASRGDDRATPGTPPAKPLTYEQQMDRTFPLAATRAGTGKFYAVKGIDKAPGKGRKVTYRVDVERGLDLDGALFAEAVHRTLNDRRSWAHDGLAFERIETGDAEFVITLASPGTTADWCAKSGLDTTEDNVSCDSAATERVMINAYRWARGAETYGDKMFAYRQMLINHEIGHRLGHNHVTCDKDGDLAPVMQQQTKFLEYDGISCRPNAWPYPKG</sequence>
<dbReference type="EMBL" id="CP109207">
    <property type="protein sequence ID" value="WUU53762.1"/>
    <property type="molecule type" value="Genomic_DNA"/>
</dbReference>
<reference evidence="3" key="1">
    <citation type="submission" date="2022-10" db="EMBL/GenBank/DDBJ databases">
        <title>The complete genomes of actinobacterial strains from the NBC collection.</title>
        <authorList>
            <person name="Joergensen T.S."/>
            <person name="Alvarez Arevalo M."/>
            <person name="Sterndorff E.B."/>
            <person name="Faurdal D."/>
            <person name="Vuksanovic O."/>
            <person name="Mourched A.-S."/>
            <person name="Charusanti P."/>
            <person name="Shaw S."/>
            <person name="Blin K."/>
            <person name="Weber T."/>
        </authorList>
    </citation>
    <scope>NUCLEOTIDE SEQUENCE [LARGE SCALE GENOMIC DNA]</scope>
    <source>
        <strain evidence="3">NBC 01686</strain>
    </source>
</reference>
<evidence type="ECO:0000313" key="3">
    <source>
        <dbReference type="EMBL" id="WUU53762.1"/>
    </source>
</evidence>
<name>A0ABZ1Y5N7_9ACTN</name>
<feature type="compositionally biased region" description="Acidic residues" evidence="1">
    <location>
        <begin position="308"/>
        <end position="319"/>
    </location>
</feature>
<dbReference type="RefSeq" id="WP_395758685.1">
    <property type="nucleotide sequence ID" value="NZ_CP109207.1"/>
</dbReference>
<proteinExistence type="predicted"/>
<feature type="compositionally biased region" description="Low complexity" evidence="1">
    <location>
        <begin position="101"/>
        <end position="113"/>
    </location>
</feature>
<feature type="region of interest" description="Disordered" evidence="1">
    <location>
        <begin position="1"/>
        <end position="332"/>
    </location>
</feature>
<feature type="region of interest" description="Disordered" evidence="1">
    <location>
        <begin position="359"/>
        <end position="399"/>
    </location>
</feature>
<feature type="compositionally biased region" description="Gly residues" evidence="1">
    <location>
        <begin position="114"/>
        <end position="123"/>
    </location>
</feature>
<feature type="compositionally biased region" description="Pro residues" evidence="1">
    <location>
        <begin position="152"/>
        <end position="165"/>
    </location>
</feature>
<dbReference type="SUPFAM" id="SSF55486">
    <property type="entry name" value="Metalloproteases ('zincins'), catalytic domain"/>
    <property type="match status" value="1"/>
</dbReference>
<dbReference type="Pfam" id="PF11350">
    <property type="entry name" value="DUF3152"/>
    <property type="match status" value="1"/>
</dbReference>
<feature type="compositionally biased region" description="Basic and acidic residues" evidence="1">
    <location>
        <begin position="204"/>
        <end position="219"/>
    </location>
</feature>
<feature type="compositionally biased region" description="Basic and acidic residues" evidence="1">
    <location>
        <begin position="373"/>
        <end position="388"/>
    </location>
</feature>
<feature type="compositionally biased region" description="Low complexity" evidence="1">
    <location>
        <begin position="65"/>
        <end position="78"/>
    </location>
</feature>
<evidence type="ECO:0000256" key="1">
    <source>
        <dbReference type="SAM" id="MobiDB-lite"/>
    </source>
</evidence>
<dbReference type="InterPro" id="IPR022603">
    <property type="entry name" value="DUF3152"/>
</dbReference>